<name>A0A545T7A0_9GAMM</name>
<dbReference type="EMBL" id="VIKR01000004">
    <property type="protein sequence ID" value="TQV73045.1"/>
    <property type="molecule type" value="Genomic_DNA"/>
</dbReference>
<gene>
    <name evidence="2" type="ORF">FLL45_16425</name>
</gene>
<accession>A0A545T7A0</accession>
<comment type="caution">
    <text evidence="2">The sequence shown here is derived from an EMBL/GenBank/DDBJ whole genome shotgun (WGS) entry which is preliminary data.</text>
</comment>
<dbReference type="Pfam" id="PF08668">
    <property type="entry name" value="HDOD"/>
    <property type="match status" value="1"/>
</dbReference>
<proteinExistence type="predicted"/>
<dbReference type="PROSITE" id="PS51833">
    <property type="entry name" value="HDOD"/>
    <property type="match status" value="1"/>
</dbReference>
<feature type="domain" description="HDOD" evidence="1">
    <location>
        <begin position="18"/>
        <end position="212"/>
    </location>
</feature>
<dbReference type="OrthoDB" id="9784953at2"/>
<dbReference type="InterPro" id="IPR052340">
    <property type="entry name" value="RNase_Y/CdgJ"/>
</dbReference>
<organism evidence="2 3">
    <name type="scientific">Aliikangiella marina</name>
    <dbReference type="NCBI Taxonomy" id="1712262"/>
    <lineage>
        <taxon>Bacteria</taxon>
        <taxon>Pseudomonadati</taxon>
        <taxon>Pseudomonadota</taxon>
        <taxon>Gammaproteobacteria</taxon>
        <taxon>Oceanospirillales</taxon>
        <taxon>Pleioneaceae</taxon>
        <taxon>Aliikangiella</taxon>
    </lineage>
</organism>
<dbReference type="PANTHER" id="PTHR33525">
    <property type="match status" value="1"/>
</dbReference>
<evidence type="ECO:0000259" key="1">
    <source>
        <dbReference type="PROSITE" id="PS51833"/>
    </source>
</evidence>
<dbReference type="PANTHER" id="PTHR33525:SF6">
    <property type="entry name" value="HDOD DOMAIN-CONTAINING PROTEIN"/>
    <property type="match status" value="1"/>
</dbReference>
<evidence type="ECO:0000313" key="3">
    <source>
        <dbReference type="Proteomes" id="UP000317839"/>
    </source>
</evidence>
<evidence type="ECO:0000313" key="2">
    <source>
        <dbReference type="EMBL" id="TQV73045.1"/>
    </source>
</evidence>
<dbReference type="Proteomes" id="UP000317839">
    <property type="component" value="Unassembled WGS sequence"/>
</dbReference>
<sequence>MNLKGRILSNNKLNRSSSEIYIPPQPGIIDQINDCGGDLDRIAELISVDPAVSAAIIKVVNSPALGRTEKVGSIPHAVVMLGIGRITSILKTLLLKESLNGLESKLDMKMFWKSSVSVASVASTICRQLNLAMPDEAYTLGLFHNCGIPVLAARYDNYQQVMEFSYSREDGRISSEEFSNFGVHHAAAGYRIARVWNLPEVICKAVKNHHSVDRVLDDQSIENPTLKTMLCVLKMAEHMVNLPEKLAQSDRDFEWEKVGAKVLDFSGLSEYDFEDLEDAVKYQLGSEF</sequence>
<dbReference type="Gene3D" id="1.10.3210.10">
    <property type="entry name" value="Hypothetical protein af1432"/>
    <property type="match status" value="1"/>
</dbReference>
<reference evidence="2 3" key="1">
    <citation type="submission" date="2019-06" db="EMBL/GenBank/DDBJ databases">
        <title>Draft genome of Aliikangiella marina GYP-15.</title>
        <authorList>
            <person name="Wang G."/>
        </authorList>
    </citation>
    <scope>NUCLEOTIDE SEQUENCE [LARGE SCALE GENOMIC DNA]</scope>
    <source>
        <strain evidence="2 3">GYP-15</strain>
    </source>
</reference>
<keyword evidence="3" id="KW-1185">Reference proteome</keyword>
<dbReference type="AlphaFoldDB" id="A0A545T7A0"/>
<dbReference type="InterPro" id="IPR013976">
    <property type="entry name" value="HDOD"/>
</dbReference>
<dbReference type="SUPFAM" id="SSF109604">
    <property type="entry name" value="HD-domain/PDEase-like"/>
    <property type="match status" value="1"/>
</dbReference>
<protein>
    <submittedName>
        <fullName evidence="2">HDOD domain-containing protein</fullName>
    </submittedName>
</protein>